<keyword evidence="3" id="KW-1185">Reference proteome</keyword>
<reference evidence="2" key="1">
    <citation type="submission" date="2022-01" db="EMBL/GenBank/DDBJ databases">
        <title>Genome Sequence Resource for Two Populations of Ditylenchus destructor, the Migratory Endoparasitic Phytonematode.</title>
        <authorList>
            <person name="Zhang H."/>
            <person name="Lin R."/>
            <person name="Xie B."/>
        </authorList>
    </citation>
    <scope>NUCLEOTIDE SEQUENCE</scope>
    <source>
        <strain evidence="2">BazhouSP</strain>
    </source>
</reference>
<comment type="caution">
    <text evidence="2">The sequence shown here is derived from an EMBL/GenBank/DDBJ whole genome shotgun (WGS) entry which is preliminary data.</text>
</comment>
<evidence type="ECO:0000256" key="1">
    <source>
        <dbReference type="SAM" id="MobiDB-lite"/>
    </source>
</evidence>
<dbReference type="Proteomes" id="UP001201812">
    <property type="component" value="Unassembled WGS sequence"/>
</dbReference>
<dbReference type="EMBL" id="JAKKPZ010000005">
    <property type="protein sequence ID" value="KAI1720632.1"/>
    <property type="molecule type" value="Genomic_DNA"/>
</dbReference>
<gene>
    <name evidence="2" type="ORF">DdX_04874</name>
</gene>
<sequence length="241" mass="27213">MEFNGLYPPPNHEARIHNAVFNGLSHAIERSPSSHRYRQIGNMDDDFTNALKISWNHFGTKYIIGLNHLRTNEDLFEILMRKVRLIHPEFSNALAYKNLLGKEVYGYSNIGVLPASDMLSYSGRNTSSSTFHNNATRSASVPPASHASSPTAILVPKSQTQRSTSTVFYPKRNLYVQPMLYGLPPNNALFPHLLMAGSGYHPGVYIVPSFHSQRWIGPNKYRNWNGIGGPYYYKTGWGPVW</sequence>
<name>A0AAD4N8A7_9BILA</name>
<feature type="region of interest" description="Disordered" evidence="1">
    <location>
        <begin position="130"/>
        <end position="158"/>
    </location>
</feature>
<accession>A0AAD4N8A7</accession>
<evidence type="ECO:0000313" key="2">
    <source>
        <dbReference type="EMBL" id="KAI1720632.1"/>
    </source>
</evidence>
<evidence type="ECO:0000313" key="3">
    <source>
        <dbReference type="Proteomes" id="UP001201812"/>
    </source>
</evidence>
<dbReference type="AlphaFoldDB" id="A0AAD4N8A7"/>
<proteinExistence type="predicted"/>
<organism evidence="2 3">
    <name type="scientific">Ditylenchus destructor</name>
    <dbReference type="NCBI Taxonomy" id="166010"/>
    <lineage>
        <taxon>Eukaryota</taxon>
        <taxon>Metazoa</taxon>
        <taxon>Ecdysozoa</taxon>
        <taxon>Nematoda</taxon>
        <taxon>Chromadorea</taxon>
        <taxon>Rhabditida</taxon>
        <taxon>Tylenchina</taxon>
        <taxon>Tylenchomorpha</taxon>
        <taxon>Sphaerularioidea</taxon>
        <taxon>Anguinidae</taxon>
        <taxon>Anguininae</taxon>
        <taxon>Ditylenchus</taxon>
    </lineage>
</organism>
<protein>
    <submittedName>
        <fullName evidence="2">Uncharacterized protein</fullName>
    </submittedName>
</protein>
<feature type="compositionally biased region" description="Low complexity" evidence="1">
    <location>
        <begin position="138"/>
        <end position="150"/>
    </location>
</feature>